<dbReference type="AlphaFoldDB" id="A0A0N5A8Y8"/>
<evidence type="ECO:0000313" key="3">
    <source>
        <dbReference type="Proteomes" id="UP000046393"/>
    </source>
</evidence>
<proteinExistence type="predicted"/>
<dbReference type="InterPro" id="IPR003609">
    <property type="entry name" value="Pan_app"/>
</dbReference>
<accession>A0A0N5A8Y8</accession>
<organism evidence="3 4">
    <name type="scientific">Syphacia muris</name>
    <dbReference type="NCBI Taxonomy" id="451379"/>
    <lineage>
        <taxon>Eukaryota</taxon>
        <taxon>Metazoa</taxon>
        <taxon>Ecdysozoa</taxon>
        <taxon>Nematoda</taxon>
        <taxon>Chromadorea</taxon>
        <taxon>Rhabditida</taxon>
        <taxon>Spirurina</taxon>
        <taxon>Oxyuridomorpha</taxon>
        <taxon>Oxyuroidea</taxon>
        <taxon>Oxyuridae</taxon>
        <taxon>Syphacia</taxon>
    </lineage>
</organism>
<keyword evidence="1" id="KW-0732">Signal</keyword>
<dbReference type="STRING" id="451379.A0A0N5A8Y8"/>
<sequence length="235" mass="26273">MNIQLVLFAVAITALAAGSSIGFRKHKVEELCARMHNNTAFIGVQPFARLLVDSASKCQKSCMELHPKCTAVVFYYVYGEKVNHICFLFDRNSVNENVALVPEKPKNANDVIRALEIVSNCHEFDPFPPLPDPFVVSSDTVGRDKRGTLLSIGYHKPIQATGPWSRWSPCNHANSQIRSQTCDYGRKIEKRQCAPKYPQQSSPIYAPAESAPPSTPYPPYGYNHPSAYSYAFIYL</sequence>
<evidence type="ECO:0000313" key="4">
    <source>
        <dbReference type="WBParaSite" id="SMUV_0000055201-mRNA-1"/>
    </source>
</evidence>
<dbReference type="WBParaSite" id="SMUV_0000055201-mRNA-1">
    <property type="protein sequence ID" value="SMUV_0000055201-mRNA-1"/>
    <property type="gene ID" value="SMUV_0000055201"/>
</dbReference>
<evidence type="ECO:0000259" key="2">
    <source>
        <dbReference type="Pfam" id="PF00024"/>
    </source>
</evidence>
<feature type="signal peptide" evidence="1">
    <location>
        <begin position="1"/>
        <end position="18"/>
    </location>
</feature>
<keyword evidence="3" id="KW-1185">Reference proteome</keyword>
<name>A0A0N5A8Y8_9BILA</name>
<dbReference type="Proteomes" id="UP000046393">
    <property type="component" value="Unplaced"/>
</dbReference>
<feature type="domain" description="Apple" evidence="2">
    <location>
        <begin position="34"/>
        <end position="95"/>
    </location>
</feature>
<feature type="chain" id="PRO_5005892851" evidence="1">
    <location>
        <begin position="19"/>
        <end position="235"/>
    </location>
</feature>
<reference evidence="4" key="1">
    <citation type="submission" date="2017-02" db="UniProtKB">
        <authorList>
            <consortium name="WormBaseParasite"/>
        </authorList>
    </citation>
    <scope>IDENTIFICATION</scope>
</reference>
<evidence type="ECO:0000256" key="1">
    <source>
        <dbReference type="SAM" id="SignalP"/>
    </source>
</evidence>
<protein>
    <submittedName>
        <fullName evidence="4">Apple domain-containing protein</fullName>
    </submittedName>
</protein>
<dbReference type="Pfam" id="PF00024">
    <property type="entry name" value="PAN_1"/>
    <property type="match status" value="1"/>
</dbReference>